<evidence type="ECO:0000313" key="3">
    <source>
        <dbReference type="EMBL" id="MBB5030471.1"/>
    </source>
</evidence>
<dbReference type="InterPro" id="IPR050834">
    <property type="entry name" value="Glycosyltransf_2"/>
</dbReference>
<dbReference type="SUPFAM" id="SSF53448">
    <property type="entry name" value="Nucleotide-diphospho-sugar transferases"/>
    <property type="match status" value="1"/>
</dbReference>
<dbReference type="EMBL" id="JACHIG010000001">
    <property type="protein sequence ID" value="MBB5030471.1"/>
    <property type="molecule type" value="Genomic_DNA"/>
</dbReference>
<dbReference type="Gene3D" id="3.90.550.10">
    <property type="entry name" value="Spore Coat Polysaccharide Biosynthesis Protein SpsA, Chain A"/>
    <property type="match status" value="1"/>
</dbReference>
<dbReference type="AlphaFoldDB" id="A0A7W8DI35"/>
<dbReference type="GO" id="GO:0016740">
    <property type="term" value="F:transferase activity"/>
    <property type="evidence" value="ECO:0007669"/>
    <property type="project" value="UniProtKB-KW"/>
</dbReference>
<dbReference type="RefSeq" id="WP_184337235.1">
    <property type="nucleotide sequence ID" value="NZ_JACHIG010000001.1"/>
</dbReference>
<comment type="caution">
    <text evidence="3">The sequence shown here is derived from an EMBL/GenBank/DDBJ whole genome shotgun (WGS) entry which is preliminary data.</text>
</comment>
<dbReference type="Proteomes" id="UP000590740">
    <property type="component" value="Unassembled WGS sequence"/>
</dbReference>
<dbReference type="InterPro" id="IPR029044">
    <property type="entry name" value="Nucleotide-diphossugar_trans"/>
</dbReference>
<sequence>MGLVSVVVPTFNRAGLIRRCYDSVVQQAHRPLEFLVADDCSTDDTAAAVQQLPAKENVSVVYLPQFTNRGVSAARNAAIRAARGEQIALLDSDDVWYPGHLATLQAALESSGADIAYSRGDIRAGPEAPPSGRSSFGPTPYEEQNTSECLFYYNFVLPSATLVRGGFFEKTGLFDEDPLIQHAEDWDMSLRAAAAGMKFVHVREATVCYTTPAKVPEAKMQMMMRRFNHCLRKHRGYAGAAASRRRFTRGYYFFWLGVMLGVVNAESQDLFREARRLAWTTPSLLLPSICGLLQPHLPPSSQRLGHRVLMRLLRGLRARHRTLRGFPDPWD</sequence>
<keyword evidence="3" id="KW-0808">Transferase</keyword>
<feature type="domain" description="Glycosyltransferase 2-like" evidence="2">
    <location>
        <begin position="5"/>
        <end position="134"/>
    </location>
</feature>
<evidence type="ECO:0000256" key="1">
    <source>
        <dbReference type="SAM" id="MobiDB-lite"/>
    </source>
</evidence>
<gene>
    <name evidence="3" type="ORF">HNQ65_000025</name>
</gene>
<dbReference type="CDD" id="cd00761">
    <property type="entry name" value="Glyco_tranf_GTA_type"/>
    <property type="match status" value="1"/>
</dbReference>
<feature type="region of interest" description="Disordered" evidence="1">
    <location>
        <begin position="120"/>
        <end position="140"/>
    </location>
</feature>
<dbReference type="Pfam" id="PF00535">
    <property type="entry name" value="Glycos_transf_2"/>
    <property type="match status" value="1"/>
</dbReference>
<evidence type="ECO:0000259" key="2">
    <source>
        <dbReference type="Pfam" id="PF00535"/>
    </source>
</evidence>
<dbReference type="InterPro" id="IPR001173">
    <property type="entry name" value="Glyco_trans_2-like"/>
</dbReference>
<proteinExistence type="predicted"/>
<keyword evidence="4" id="KW-1185">Reference proteome</keyword>
<evidence type="ECO:0000313" key="4">
    <source>
        <dbReference type="Proteomes" id="UP000590740"/>
    </source>
</evidence>
<reference evidence="3 4" key="1">
    <citation type="submission" date="2020-08" db="EMBL/GenBank/DDBJ databases">
        <title>Genomic Encyclopedia of Type Strains, Phase IV (KMG-IV): sequencing the most valuable type-strain genomes for metagenomic binning, comparative biology and taxonomic classification.</title>
        <authorList>
            <person name="Goeker M."/>
        </authorList>
    </citation>
    <scope>NUCLEOTIDE SEQUENCE [LARGE SCALE GENOMIC DNA]</scope>
    <source>
        <strain evidence="3 4">DSM 12252</strain>
    </source>
</reference>
<accession>A0A7W8DI35</accession>
<dbReference type="PANTHER" id="PTHR43685:SF11">
    <property type="entry name" value="GLYCOSYLTRANSFERASE TAGX-RELATED"/>
    <property type="match status" value="1"/>
</dbReference>
<dbReference type="PANTHER" id="PTHR43685">
    <property type="entry name" value="GLYCOSYLTRANSFERASE"/>
    <property type="match status" value="1"/>
</dbReference>
<organism evidence="3 4">
    <name type="scientific">Prosthecobacter vanneervenii</name>
    <dbReference type="NCBI Taxonomy" id="48466"/>
    <lineage>
        <taxon>Bacteria</taxon>
        <taxon>Pseudomonadati</taxon>
        <taxon>Verrucomicrobiota</taxon>
        <taxon>Verrucomicrobiia</taxon>
        <taxon>Verrucomicrobiales</taxon>
        <taxon>Verrucomicrobiaceae</taxon>
        <taxon>Prosthecobacter</taxon>
    </lineage>
</organism>
<name>A0A7W8DI35_9BACT</name>
<protein>
    <submittedName>
        <fullName evidence="3">Glycosyltransferase involved in cell wall biosynthesis</fullName>
    </submittedName>
</protein>